<dbReference type="PANTHER" id="PTHR43794">
    <property type="entry name" value="AMINOHYDROLASE SSNA-RELATED"/>
    <property type="match status" value="1"/>
</dbReference>
<dbReference type="InterPro" id="IPR050287">
    <property type="entry name" value="MTA/SAH_deaminase"/>
</dbReference>
<protein>
    <submittedName>
        <fullName evidence="4">Amidohydrolase family protein</fullName>
    </submittedName>
</protein>
<dbReference type="EMBL" id="JAAOMP010000049">
    <property type="protein sequence ID" value="MBU2759557.1"/>
    <property type="molecule type" value="Genomic_DNA"/>
</dbReference>
<dbReference type="RefSeq" id="WP_215883256.1">
    <property type="nucleotide sequence ID" value="NZ_JAAOMP010000049.1"/>
</dbReference>
<gene>
    <name evidence="4" type="ORF">HAP95_05220</name>
</gene>
<dbReference type="InterPro" id="IPR032466">
    <property type="entry name" value="Metal_Hydrolase"/>
</dbReference>
<dbReference type="SUPFAM" id="SSF51338">
    <property type="entry name" value="Composite domain of metallo-dependent hydrolases"/>
    <property type="match status" value="1"/>
</dbReference>
<dbReference type="SUPFAM" id="SSF51556">
    <property type="entry name" value="Metallo-dependent hydrolases"/>
    <property type="match status" value="1"/>
</dbReference>
<proteinExistence type="inferred from homology"/>
<dbReference type="Pfam" id="PF01979">
    <property type="entry name" value="Amidohydro_1"/>
    <property type="match status" value="1"/>
</dbReference>
<dbReference type="Gene3D" id="2.30.40.10">
    <property type="entry name" value="Urease, subunit C, domain 1"/>
    <property type="match status" value="1"/>
</dbReference>
<name>A0ABS5ZWE6_9PROT</name>
<dbReference type="InterPro" id="IPR011059">
    <property type="entry name" value="Metal-dep_hydrolase_composite"/>
</dbReference>
<dbReference type="PANTHER" id="PTHR43794:SF11">
    <property type="entry name" value="AMIDOHYDROLASE-RELATED DOMAIN-CONTAINING PROTEIN"/>
    <property type="match status" value="1"/>
</dbReference>
<evidence type="ECO:0000259" key="3">
    <source>
        <dbReference type="Pfam" id="PF01979"/>
    </source>
</evidence>
<evidence type="ECO:0000256" key="2">
    <source>
        <dbReference type="ARBA" id="ARBA00022801"/>
    </source>
</evidence>
<feature type="domain" description="Amidohydrolase-related" evidence="3">
    <location>
        <begin position="63"/>
        <end position="414"/>
    </location>
</feature>
<sequence length="446" mass="47778">MGLPIECDILLHAGVALLNNDAGDALRNAAIAVKDGCILDIGSHDLLASHYLPRRTIGSDDHIAMPGLINTHNHTILAHVRGRVEDLGFAPAYIAGVPQGDDLSPEEAYLLARLGVFELLRFGTTTLVDFYRHPEALARATAEAGLRGFIGGRIMDADMCQIKHGKHCYNSSLGQKMLEETENFIDRWKVRNDLINPAIGFHAADTCSTTLLAKVAALALETGLSVHTHLHQSQRELKVVLERDGCRPIELFNRLGMLGPHLIAGHCIWMQPEDIDQIGSSGTSVAHSPIGNATHGAIAPVLSMEAAGAHITLCTDSKSGDMFEAMRCAVQVARIDGAGFSFGAERVLRWATQGGATALGLNNVGSLIKGWKADILLLNSMIPNLRPLHGGPGLIVYSASGGNVDYVVVDGKLVLDAGQPCHFDPKEVIQSAQLVAERLWATAKFS</sequence>
<keyword evidence="2" id="KW-0378">Hydrolase</keyword>
<organism evidence="4 5">
    <name type="scientific">Acidithiobacillus sulfurivorans</name>
    <dbReference type="NCBI Taxonomy" id="1958756"/>
    <lineage>
        <taxon>Bacteria</taxon>
        <taxon>Pseudomonadati</taxon>
        <taxon>Pseudomonadota</taxon>
        <taxon>Acidithiobacillia</taxon>
        <taxon>Acidithiobacillales</taxon>
        <taxon>Acidithiobacillaceae</taxon>
        <taxon>Acidithiobacillus</taxon>
    </lineage>
</organism>
<dbReference type="InterPro" id="IPR006680">
    <property type="entry name" value="Amidohydro-rel"/>
</dbReference>
<evidence type="ECO:0000313" key="5">
    <source>
        <dbReference type="Proteomes" id="UP000755654"/>
    </source>
</evidence>
<evidence type="ECO:0000313" key="4">
    <source>
        <dbReference type="EMBL" id="MBU2759557.1"/>
    </source>
</evidence>
<reference evidence="4 5" key="1">
    <citation type="journal article" date="2021" name="ISME J.">
        <title>Genomic evolution of the class Acidithiobacillia: deep-branching Proteobacteria living in extreme acidic conditions.</title>
        <authorList>
            <person name="Moya-Beltran A."/>
            <person name="Beard S."/>
            <person name="Rojas-Villalobos C."/>
            <person name="Issotta F."/>
            <person name="Gallardo Y."/>
            <person name="Ulloa R."/>
            <person name="Giaveno A."/>
            <person name="Degli Esposti M."/>
            <person name="Johnson D.B."/>
            <person name="Quatrini R."/>
        </authorList>
    </citation>
    <scope>NUCLEOTIDE SEQUENCE [LARGE SCALE GENOMIC DNA]</scope>
    <source>
        <strain evidence="4 5">RW2</strain>
    </source>
</reference>
<accession>A0ABS5ZWE6</accession>
<dbReference type="Proteomes" id="UP000755654">
    <property type="component" value="Unassembled WGS sequence"/>
</dbReference>
<keyword evidence="5" id="KW-1185">Reference proteome</keyword>
<evidence type="ECO:0000256" key="1">
    <source>
        <dbReference type="ARBA" id="ARBA00006745"/>
    </source>
</evidence>
<dbReference type="Gene3D" id="3.20.20.140">
    <property type="entry name" value="Metal-dependent hydrolases"/>
    <property type="match status" value="1"/>
</dbReference>
<comment type="similarity">
    <text evidence="1">Belongs to the metallo-dependent hydrolases superfamily. ATZ/TRZ family.</text>
</comment>
<comment type="caution">
    <text evidence="4">The sequence shown here is derived from an EMBL/GenBank/DDBJ whole genome shotgun (WGS) entry which is preliminary data.</text>
</comment>